<evidence type="ECO:0000256" key="2">
    <source>
        <dbReference type="SAM" id="Phobius"/>
    </source>
</evidence>
<accession>A0A1C7MAD9</accession>
<comment type="caution">
    <text evidence="3">The sequence shown here is derived from an EMBL/GenBank/DDBJ whole genome shotgun (WGS) entry which is preliminary data.</text>
</comment>
<feature type="transmembrane region" description="Helical" evidence="2">
    <location>
        <begin position="6"/>
        <end position="25"/>
    </location>
</feature>
<keyword evidence="4" id="KW-1185">Reference proteome</keyword>
<feature type="region of interest" description="Disordered" evidence="1">
    <location>
        <begin position="222"/>
        <end position="241"/>
    </location>
</feature>
<evidence type="ECO:0000313" key="3">
    <source>
        <dbReference type="EMBL" id="OBZ73851.1"/>
    </source>
</evidence>
<keyword evidence="2" id="KW-0472">Membrane</keyword>
<dbReference type="EMBL" id="LUGG01000006">
    <property type="protein sequence ID" value="OBZ73851.1"/>
    <property type="molecule type" value="Genomic_DNA"/>
</dbReference>
<dbReference type="AlphaFoldDB" id="A0A1C7MAD9"/>
<proteinExistence type="predicted"/>
<evidence type="ECO:0000313" key="4">
    <source>
        <dbReference type="Proteomes" id="UP000092993"/>
    </source>
</evidence>
<sequence>MDAPSFFSLIAGVVVAGFATYMQIWPTLHGPAAPRVRWLPCVHARGSRENGKQQLIDSAKCARYCSRCGWTSSARSRPRRWGDDDGSTVCVLTCACGSRVMCRLIASASPRCVRTHLRQGDQRDVVIPANAAPTGGGRAALSRAEHAAAHQMGKCLGKRGCWEAEGASCDRATGCCFPLPLQPTVLLRCRRGLRVPAAATQARGRRTKATGSGSLSIHVGASRVATHANGEENRRSERGRGGAKSLMIACLVFSEASMDELRPRADQGANWV</sequence>
<reference evidence="3 4" key="1">
    <citation type="submission" date="2016-03" db="EMBL/GenBank/DDBJ databases">
        <title>Whole genome sequencing of Grifola frondosa 9006-11.</title>
        <authorList>
            <person name="Min B."/>
            <person name="Park H."/>
            <person name="Kim J.-G."/>
            <person name="Cho H."/>
            <person name="Oh Y.-L."/>
            <person name="Kong W.-S."/>
            <person name="Choi I.-G."/>
        </authorList>
    </citation>
    <scope>NUCLEOTIDE SEQUENCE [LARGE SCALE GENOMIC DNA]</scope>
    <source>
        <strain evidence="3 4">9006-11</strain>
    </source>
</reference>
<organism evidence="3 4">
    <name type="scientific">Grifola frondosa</name>
    <name type="common">Maitake</name>
    <name type="synonym">Polyporus frondosus</name>
    <dbReference type="NCBI Taxonomy" id="5627"/>
    <lineage>
        <taxon>Eukaryota</taxon>
        <taxon>Fungi</taxon>
        <taxon>Dikarya</taxon>
        <taxon>Basidiomycota</taxon>
        <taxon>Agaricomycotina</taxon>
        <taxon>Agaricomycetes</taxon>
        <taxon>Polyporales</taxon>
        <taxon>Grifolaceae</taxon>
        <taxon>Grifola</taxon>
    </lineage>
</organism>
<keyword evidence="2" id="KW-0812">Transmembrane</keyword>
<evidence type="ECO:0000256" key="1">
    <source>
        <dbReference type="SAM" id="MobiDB-lite"/>
    </source>
</evidence>
<protein>
    <submittedName>
        <fullName evidence="3">Uncharacterized protein</fullName>
    </submittedName>
</protein>
<gene>
    <name evidence="3" type="ORF">A0H81_06453</name>
</gene>
<name>A0A1C7MAD9_GRIFR</name>
<feature type="compositionally biased region" description="Basic and acidic residues" evidence="1">
    <location>
        <begin position="229"/>
        <end position="240"/>
    </location>
</feature>
<keyword evidence="2" id="KW-1133">Transmembrane helix</keyword>
<dbReference type="Proteomes" id="UP000092993">
    <property type="component" value="Unassembled WGS sequence"/>
</dbReference>